<name>A0ABW2LZP8_9FLAO</name>
<organism evidence="1 2">
    <name type="scientific">Chryseobacterium zhengzhouense</name>
    <dbReference type="NCBI Taxonomy" id="1636086"/>
    <lineage>
        <taxon>Bacteria</taxon>
        <taxon>Pseudomonadati</taxon>
        <taxon>Bacteroidota</taxon>
        <taxon>Flavobacteriia</taxon>
        <taxon>Flavobacteriales</taxon>
        <taxon>Weeksellaceae</taxon>
        <taxon>Chryseobacterium group</taxon>
        <taxon>Chryseobacterium</taxon>
    </lineage>
</organism>
<keyword evidence="2" id="KW-1185">Reference proteome</keyword>
<reference evidence="2" key="1">
    <citation type="journal article" date="2019" name="Int. J. Syst. Evol. Microbiol.">
        <title>The Global Catalogue of Microorganisms (GCM) 10K type strain sequencing project: providing services to taxonomists for standard genome sequencing and annotation.</title>
        <authorList>
            <consortium name="The Broad Institute Genomics Platform"/>
            <consortium name="The Broad Institute Genome Sequencing Center for Infectious Disease"/>
            <person name="Wu L."/>
            <person name="Ma J."/>
        </authorList>
    </citation>
    <scope>NUCLEOTIDE SEQUENCE [LARGE SCALE GENOMIC DNA]</scope>
    <source>
        <strain evidence="2">CCUG 54781</strain>
    </source>
</reference>
<dbReference type="Proteomes" id="UP001596550">
    <property type="component" value="Unassembled WGS sequence"/>
</dbReference>
<dbReference type="EMBL" id="JBHTCR010000003">
    <property type="protein sequence ID" value="MFC7346738.1"/>
    <property type="molecule type" value="Genomic_DNA"/>
</dbReference>
<evidence type="ECO:0000313" key="1">
    <source>
        <dbReference type="EMBL" id="MFC7346738.1"/>
    </source>
</evidence>
<gene>
    <name evidence="1" type="ORF">ACFQO9_08445</name>
</gene>
<comment type="caution">
    <text evidence="1">The sequence shown here is derived from an EMBL/GenBank/DDBJ whole genome shotgun (WGS) entry which is preliminary data.</text>
</comment>
<protein>
    <submittedName>
        <fullName evidence="1">Uncharacterized protein</fullName>
    </submittedName>
</protein>
<evidence type="ECO:0000313" key="2">
    <source>
        <dbReference type="Proteomes" id="UP001596550"/>
    </source>
</evidence>
<sequence>MMKTSMLHILLMQQKGIRIKNTMHSENDMTNGLQNNSLRKAEDEFIIKVFF</sequence>
<proteinExistence type="predicted"/>
<accession>A0ABW2LZP8</accession>